<organism evidence="1 2">
    <name type="scientific">Sorghum bicolor</name>
    <name type="common">Sorghum</name>
    <name type="synonym">Sorghum vulgare</name>
    <dbReference type="NCBI Taxonomy" id="4558"/>
    <lineage>
        <taxon>Eukaryota</taxon>
        <taxon>Viridiplantae</taxon>
        <taxon>Streptophyta</taxon>
        <taxon>Embryophyta</taxon>
        <taxon>Tracheophyta</taxon>
        <taxon>Spermatophyta</taxon>
        <taxon>Magnoliopsida</taxon>
        <taxon>Liliopsida</taxon>
        <taxon>Poales</taxon>
        <taxon>Poaceae</taxon>
        <taxon>PACMAD clade</taxon>
        <taxon>Panicoideae</taxon>
        <taxon>Andropogonodae</taxon>
        <taxon>Andropogoneae</taxon>
        <taxon>Sorghinae</taxon>
        <taxon>Sorghum</taxon>
    </lineage>
</organism>
<comment type="caution">
    <text evidence="1">The sequence shown here is derived from an EMBL/GenBank/DDBJ whole genome shotgun (WGS) entry which is preliminary data.</text>
</comment>
<dbReference type="EMBL" id="CM027687">
    <property type="protein sequence ID" value="KAG0520482.1"/>
    <property type="molecule type" value="Genomic_DNA"/>
</dbReference>
<evidence type="ECO:0000313" key="1">
    <source>
        <dbReference type="EMBL" id="KAG0520482.1"/>
    </source>
</evidence>
<sequence>MRLVGMGCSHAAIGGARRMQVPEPSMQHRVMIEAVENHMPEVVIVDEIGTEAEAQACRSIAERGVCLLALPMENDLQTSLRTQPYLTGVETVTLGDDEARARRSQKSILERKAPPTFPFLIEMRERHYWVTHRTERSVDMLLHGKKPLVEVNIYKHVSSFEI</sequence>
<evidence type="ECO:0000313" key="2">
    <source>
        <dbReference type="Proteomes" id="UP000807115"/>
    </source>
</evidence>
<protein>
    <submittedName>
        <fullName evidence="1">Uncharacterized protein</fullName>
    </submittedName>
</protein>
<proteinExistence type="predicted"/>
<gene>
    <name evidence="1" type="ORF">BDA96_08G078000</name>
</gene>
<dbReference type="Proteomes" id="UP000807115">
    <property type="component" value="Chromosome 8"/>
</dbReference>
<dbReference type="PANTHER" id="PTHR20953:SF13">
    <property type="entry name" value="EXPRESSED PROTEIN"/>
    <property type="match status" value="1"/>
</dbReference>
<reference evidence="1" key="1">
    <citation type="journal article" date="2019" name="BMC Genomics">
        <title>A new reference genome for Sorghum bicolor reveals high levels of sequence similarity between sweet and grain genotypes: implications for the genetics of sugar metabolism.</title>
        <authorList>
            <person name="Cooper E.A."/>
            <person name="Brenton Z.W."/>
            <person name="Flinn B.S."/>
            <person name="Jenkins J."/>
            <person name="Shu S."/>
            <person name="Flowers D."/>
            <person name="Luo F."/>
            <person name="Wang Y."/>
            <person name="Xia P."/>
            <person name="Barry K."/>
            <person name="Daum C."/>
            <person name="Lipzen A."/>
            <person name="Yoshinaga Y."/>
            <person name="Schmutz J."/>
            <person name="Saski C."/>
            <person name="Vermerris W."/>
            <person name="Kresovich S."/>
        </authorList>
    </citation>
    <scope>NUCLEOTIDE SEQUENCE</scope>
</reference>
<dbReference type="AlphaFoldDB" id="A0A921U6E4"/>
<reference evidence="1" key="2">
    <citation type="submission" date="2020-10" db="EMBL/GenBank/DDBJ databases">
        <authorList>
            <person name="Cooper E.A."/>
            <person name="Brenton Z.W."/>
            <person name="Flinn B.S."/>
            <person name="Jenkins J."/>
            <person name="Shu S."/>
            <person name="Flowers D."/>
            <person name="Luo F."/>
            <person name="Wang Y."/>
            <person name="Xia P."/>
            <person name="Barry K."/>
            <person name="Daum C."/>
            <person name="Lipzen A."/>
            <person name="Yoshinaga Y."/>
            <person name="Schmutz J."/>
            <person name="Saski C."/>
            <person name="Vermerris W."/>
            <person name="Kresovich S."/>
        </authorList>
    </citation>
    <scope>NUCLEOTIDE SEQUENCE</scope>
</reference>
<accession>A0A921U6E4</accession>
<name>A0A921U6E4_SORBI</name>
<dbReference type="PANTHER" id="PTHR20953">
    <property type="entry name" value="KINASE-RELATED"/>
    <property type="match status" value="1"/>
</dbReference>